<keyword evidence="2" id="KW-1185">Reference proteome</keyword>
<dbReference type="AlphaFoldDB" id="A0A821WDE0"/>
<gene>
    <name evidence="1" type="ORF">PMACD_LOCUS13174</name>
</gene>
<dbReference type="Proteomes" id="UP000663880">
    <property type="component" value="Unassembled WGS sequence"/>
</dbReference>
<proteinExistence type="predicted"/>
<comment type="caution">
    <text evidence="1">The sequence shown here is derived from an EMBL/GenBank/DDBJ whole genome shotgun (WGS) entry which is preliminary data.</text>
</comment>
<organism evidence="1 2">
    <name type="scientific">Pieris macdunnoughi</name>
    <dbReference type="NCBI Taxonomy" id="345717"/>
    <lineage>
        <taxon>Eukaryota</taxon>
        <taxon>Metazoa</taxon>
        <taxon>Ecdysozoa</taxon>
        <taxon>Arthropoda</taxon>
        <taxon>Hexapoda</taxon>
        <taxon>Insecta</taxon>
        <taxon>Pterygota</taxon>
        <taxon>Neoptera</taxon>
        <taxon>Endopterygota</taxon>
        <taxon>Lepidoptera</taxon>
        <taxon>Glossata</taxon>
        <taxon>Ditrysia</taxon>
        <taxon>Papilionoidea</taxon>
        <taxon>Pieridae</taxon>
        <taxon>Pierinae</taxon>
        <taxon>Pieris</taxon>
    </lineage>
</organism>
<protein>
    <submittedName>
        <fullName evidence="1">Uncharacterized protein</fullName>
    </submittedName>
</protein>
<reference evidence="1" key="1">
    <citation type="submission" date="2021-02" db="EMBL/GenBank/DDBJ databases">
        <authorList>
            <person name="Steward A R."/>
        </authorList>
    </citation>
    <scope>NUCLEOTIDE SEQUENCE</scope>
</reference>
<sequence length="98" mass="10824">MDPSNATALRKGNCPYTETGPSMTFSDVIDRTPGAIGEELLVVRSQPEADKEVISSEWYWSYGKFTCEIPEQPPGEVGLTMPAQLGILSLHMHWLVIT</sequence>
<evidence type="ECO:0000313" key="1">
    <source>
        <dbReference type="EMBL" id="CAF4922743.1"/>
    </source>
</evidence>
<evidence type="ECO:0000313" key="2">
    <source>
        <dbReference type="Proteomes" id="UP000663880"/>
    </source>
</evidence>
<dbReference type="EMBL" id="CAJOBZ010000061">
    <property type="protein sequence ID" value="CAF4922743.1"/>
    <property type="molecule type" value="Genomic_DNA"/>
</dbReference>
<accession>A0A821WDE0</accession>
<name>A0A821WDE0_9NEOP</name>